<dbReference type="OrthoDB" id="2590590at2759"/>
<protein>
    <submittedName>
        <fullName evidence="2">Uncharacterized protein</fullName>
    </submittedName>
</protein>
<gene>
    <name evidence="2" type="ORF">L227DRAFT_569111</name>
</gene>
<dbReference type="AlphaFoldDB" id="A0A5C2SUV8"/>
<feature type="compositionally biased region" description="Basic residues" evidence="1">
    <location>
        <begin position="172"/>
        <end position="182"/>
    </location>
</feature>
<evidence type="ECO:0000256" key="1">
    <source>
        <dbReference type="SAM" id="MobiDB-lite"/>
    </source>
</evidence>
<evidence type="ECO:0000313" key="3">
    <source>
        <dbReference type="Proteomes" id="UP000313359"/>
    </source>
</evidence>
<name>A0A5C2SUV8_9APHY</name>
<feature type="region of interest" description="Disordered" evidence="1">
    <location>
        <begin position="159"/>
        <end position="239"/>
    </location>
</feature>
<dbReference type="STRING" id="1328759.A0A5C2SUV8"/>
<feature type="compositionally biased region" description="Polar residues" evidence="1">
    <location>
        <begin position="213"/>
        <end position="227"/>
    </location>
</feature>
<dbReference type="EMBL" id="ML122250">
    <property type="protein sequence ID" value="RPD66897.1"/>
    <property type="molecule type" value="Genomic_DNA"/>
</dbReference>
<organism evidence="2 3">
    <name type="scientific">Lentinus tigrinus ALCF2SS1-6</name>
    <dbReference type="NCBI Taxonomy" id="1328759"/>
    <lineage>
        <taxon>Eukaryota</taxon>
        <taxon>Fungi</taxon>
        <taxon>Dikarya</taxon>
        <taxon>Basidiomycota</taxon>
        <taxon>Agaricomycotina</taxon>
        <taxon>Agaricomycetes</taxon>
        <taxon>Polyporales</taxon>
        <taxon>Polyporaceae</taxon>
        <taxon>Lentinus</taxon>
    </lineage>
</organism>
<sequence length="637" mass="69820">MPVSPLTHAKYPPPPTSLIPESIPPTHLKMYNFGSRFLPHTTSPIRCLLPLSNHHLLLIGHDNGLSVLNMYPGENDEDDEAEKGPMDAEAKLIWEGEGVHQMTILESESTGEGTPQGVVLALVSTEPDSSREQENPRILRMYNLASLVSLAKWASTQKDAKPLDLRGGQKGKGSHGKRHHRPPSSITKGLKNLVLDSGIAQPTSPSRHHEPQASYSSLTSNWTSPNRPKSAAPARADSVDSEWDMINELPLRWATNYTPLASAGSRLQHNSVLVYDVWKNDGQRGPGGVLLAIATKSSILLYEAPKGERAFRFTKEFYTPLHAKSITFIHQSVQDNVSRSPSDVLPRSSTVDSQGPRHTRGFSFNSNTKAYPTQLSLFVVFEKKAGTIRVADAAVGEVELYEDNWSAQQNALMASPSTSTLTSRRSRASWDGRGFSRDKGTWVPPVKFDVPGPTGKSLVTQMHLLTRGRQSHIVPHPLPAKVSGVPPYRILYWTSTPNSVTVRVCLPEFPEDPAFLQVVAFGEEGVEVQEVPLSQLSEHKGKGRAQDPIRAQADVGGAAGMLMVGGHWDRPFFPGLSRSYSTSSFNSYASSTLEDEGGLPPKNEGIYGWVQKGAEDWRVFWLGDASSEDDGGFDEEE</sequence>
<keyword evidence="3" id="KW-1185">Reference proteome</keyword>
<reference evidence="2" key="1">
    <citation type="journal article" date="2018" name="Genome Biol. Evol.">
        <title>Genomics and development of Lentinus tigrinus, a white-rot wood-decaying mushroom with dimorphic fruiting bodies.</title>
        <authorList>
            <person name="Wu B."/>
            <person name="Xu Z."/>
            <person name="Knudson A."/>
            <person name="Carlson A."/>
            <person name="Chen N."/>
            <person name="Kovaka S."/>
            <person name="LaButti K."/>
            <person name="Lipzen A."/>
            <person name="Pennachio C."/>
            <person name="Riley R."/>
            <person name="Schakwitz W."/>
            <person name="Umezawa K."/>
            <person name="Ohm R.A."/>
            <person name="Grigoriev I.V."/>
            <person name="Nagy L.G."/>
            <person name="Gibbons J."/>
            <person name="Hibbett D."/>
        </authorList>
    </citation>
    <scope>NUCLEOTIDE SEQUENCE [LARGE SCALE GENOMIC DNA]</scope>
    <source>
        <strain evidence="2">ALCF2SS1-6</strain>
    </source>
</reference>
<evidence type="ECO:0000313" key="2">
    <source>
        <dbReference type="EMBL" id="RPD66897.1"/>
    </source>
</evidence>
<proteinExistence type="predicted"/>
<feature type="region of interest" description="Disordered" evidence="1">
    <location>
        <begin position="337"/>
        <end position="365"/>
    </location>
</feature>
<dbReference type="Proteomes" id="UP000313359">
    <property type="component" value="Unassembled WGS sequence"/>
</dbReference>
<accession>A0A5C2SUV8</accession>
<feature type="compositionally biased region" description="Polar residues" evidence="1">
    <location>
        <begin position="337"/>
        <end position="353"/>
    </location>
</feature>